<accession>A0A482VZ44</accession>
<dbReference type="Proteomes" id="UP000292052">
    <property type="component" value="Unassembled WGS sequence"/>
</dbReference>
<name>A0A482VZ44_ASBVE</name>
<dbReference type="AlphaFoldDB" id="A0A482VZ44"/>
<dbReference type="OrthoDB" id="8195099at2759"/>
<evidence type="ECO:0000313" key="2">
    <source>
        <dbReference type="Proteomes" id="UP000292052"/>
    </source>
</evidence>
<evidence type="ECO:0008006" key="3">
    <source>
        <dbReference type="Google" id="ProtNLM"/>
    </source>
</evidence>
<gene>
    <name evidence="1" type="ORF">BDFB_014615</name>
</gene>
<dbReference type="PANTHER" id="PTHR47326:SF1">
    <property type="entry name" value="HTH PSQ-TYPE DOMAIN-CONTAINING PROTEIN"/>
    <property type="match status" value="1"/>
</dbReference>
<dbReference type="PANTHER" id="PTHR47326">
    <property type="entry name" value="TRANSPOSABLE ELEMENT TC3 TRANSPOSASE-LIKE PROTEIN"/>
    <property type="match status" value="1"/>
</dbReference>
<feature type="non-terminal residue" evidence="1">
    <location>
        <position position="1"/>
    </location>
</feature>
<organism evidence="1 2">
    <name type="scientific">Asbolus verrucosus</name>
    <name type="common">Desert ironclad beetle</name>
    <dbReference type="NCBI Taxonomy" id="1661398"/>
    <lineage>
        <taxon>Eukaryota</taxon>
        <taxon>Metazoa</taxon>
        <taxon>Ecdysozoa</taxon>
        <taxon>Arthropoda</taxon>
        <taxon>Hexapoda</taxon>
        <taxon>Insecta</taxon>
        <taxon>Pterygota</taxon>
        <taxon>Neoptera</taxon>
        <taxon>Endopterygota</taxon>
        <taxon>Coleoptera</taxon>
        <taxon>Polyphaga</taxon>
        <taxon>Cucujiformia</taxon>
        <taxon>Tenebrionidae</taxon>
        <taxon>Pimeliinae</taxon>
        <taxon>Asbolus</taxon>
    </lineage>
</organism>
<evidence type="ECO:0000313" key="1">
    <source>
        <dbReference type="EMBL" id="RZC38085.1"/>
    </source>
</evidence>
<sequence>QFRQTLDLYVSNFRETGSVVRKKGSGRPKKRTPEVIENVRQIMEAAPSSSLRHLSQQVDLSVGTCDTIMKKDLHLFPCRLTSVQELHESDFP</sequence>
<keyword evidence="2" id="KW-1185">Reference proteome</keyword>
<proteinExistence type="predicted"/>
<protein>
    <recommendedName>
        <fullName evidence="3">HTH 29 domain containing protein</fullName>
    </recommendedName>
</protein>
<comment type="caution">
    <text evidence="1">The sequence shown here is derived from an EMBL/GenBank/DDBJ whole genome shotgun (WGS) entry which is preliminary data.</text>
</comment>
<dbReference type="EMBL" id="QDEB01046528">
    <property type="protein sequence ID" value="RZC38085.1"/>
    <property type="molecule type" value="Genomic_DNA"/>
</dbReference>
<reference evidence="1 2" key="1">
    <citation type="submission" date="2017-03" db="EMBL/GenBank/DDBJ databases">
        <title>Genome of the blue death feigning beetle - Asbolus verrucosus.</title>
        <authorList>
            <person name="Rider S.D."/>
        </authorList>
    </citation>
    <scope>NUCLEOTIDE SEQUENCE [LARGE SCALE GENOMIC DNA]</scope>
    <source>
        <strain evidence="1">Butters</strain>
        <tissue evidence="1">Head and leg muscle</tissue>
    </source>
</reference>